<feature type="compositionally biased region" description="Polar residues" evidence="1">
    <location>
        <begin position="20"/>
        <end position="34"/>
    </location>
</feature>
<accession>A0AAD7CKI4</accession>
<sequence>MHRHKRSRPTPTFSAGDASRTPSDPGRTSNRPGVKLQSSLALTVNRPKVSWDSIRTCHLRMPRAAKRWVLSGISLSFWNTQAAMRVPAVKLSSYGIREATIIQECSRDYCSCVVLRALSRRNHRHPLLYPRAKPSSPLHKLEYSPHFSGTLSGYRCVGYHTWWHDCALRAPLLSLIPVDRHRSLIWLIAILKLYLADASSPPLLTFPNCCPKSLRSVLGRSGALCGRASQHYPRMRQGVLRLVSGQELLLLVYVSPGRPLQPLTSTAVEKSMMGPRGQDGSFIPDGLAAASHGEPSQHPRRSHSAGSWSTVLDERLPTLTSTRSKSKVGGWWQVRSWSLSIGKDRGNTMLSIYPVVATYMI</sequence>
<organism evidence="2 3">
    <name type="scientific">Roridomyces roridus</name>
    <dbReference type="NCBI Taxonomy" id="1738132"/>
    <lineage>
        <taxon>Eukaryota</taxon>
        <taxon>Fungi</taxon>
        <taxon>Dikarya</taxon>
        <taxon>Basidiomycota</taxon>
        <taxon>Agaricomycotina</taxon>
        <taxon>Agaricomycetes</taxon>
        <taxon>Agaricomycetidae</taxon>
        <taxon>Agaricales</taxon>
        <taxon>Marasmiineae</taxon>
        <taxon>Mycenaceae</taxon>
        <taxon>Roridomyces</taxon>
    </lineage>
</organism>
<gene>
    <name evidence="2" type="ORF">FB45DRAFT_997796</name>
</gene>
<evidence type="ECO:0000256" key="1">
    <source>
        <dbReference type="SAM" id="MobiDB-lite"/>
    </source>
</evidence>
<comment type="caution">
    <text evidence="2">The sequence shown here is derived from an EMBL/GenBank/DDBJ whole genome shotgun (WGS) entry which is preliminary data.</text>
</comment>
<feature type="region of interest" description="Disordered" evidence="1">
    <location>
        <begin position="1"/>
        <end position="34"/>
    </location>
</feature>
<evidence type="ECO:0000313" key="2">
    <source>
        <dbReference type="EMBL" id="KAJ7651115.1"/>
    </source>
</evidence>
<proteinExistence type="predicted"/>
<evidence type="ECO:0000313" key="3">
    <source>
        <dbReference type="Proteomes" id="UP001221142"/>
    </source>
</evidence>
<keyword evidence="3" id="KW-1185">Reference proteome</keyword>
<name>A0AAD7CKI4_9AGAR</name>
<protein>
    <submittedName>
        <fullName evidence="2">Uncharacterized protein</fullName>
    </submittedName>
</protein>
<reference evidence="2" key="1">
    <citation type="submission" date="2023-03" db="EMBL/GenBank/DDBJ databases">
        <title>Massive genome expansion in bonnet fungi (Mycena s.s.) driven by repeated elements and novel gene families across ecological guilds.</title>
        <authorList>
            <consortium name="Lawrence Berkeley National Laboratory"/>
            <person name="Harder C.B."/>
            <person name="Miyauchi S."/>
            <person name="Viragh M."/>
            <person name="Kuo A."/>
            <person name="Thoen E."/>
            <person name="Andreopoulos B."/>
            <person name="Lu D."/>
            <person name="Skrede I."/>
            <person name="Drula E."/>
            <person name="Henrissat B."/>
            <person name="Morin E."/>
            <person name="Kohler A."/>
            <person name="Barry K."/>
            <person name="LaButti K."/>
            <person name="Morin E."/>
            <person name="Salamov A."/>
            <person name="Lipzen A."/>
            <person name="Mereny Z."/>
            <person name="Hegedus B."/>
            <person name="Baldrian P."/>
            <person name="Stursova M."/>
            <person name="Weitz H."/>
            <person name="Taylor A."/>
            <person name="Grigoriev I.V."/>
            <person name="Nagy L.G."/>
            <person name="Martin F."/>
            <person name="Kauserud H."/>
        </authorList>
    </citation>
    <scope>NUCLEOTIDE SEQUENCE</scope>
    <source>
        <strain evidence="2">9284</strain>
    </source>
</reference>
<dbReference type="EMBL" id="JARKIF010000001">
    <property type="protein sequence ID" value="KAJ7651115.1"/>
    <property type="molecule type" value="Genomic_DNA"/>
</dbReference>
<feature type="region of interest" description="Disordered" evidence="1">
    <location>
        <begin position="284"/>
        <end position="308"/>
    </location>
</feature>
<dbReference type="AlphaFoldDB" id="A0AAD7CKI4"/>
<dbReference type="Proteomes" id="UP001221142">
    <property type="component" value="Unassembled WGS sequence"/>
</dbReference>